<organism evidence="2 3">
    <name type="scientific">Trichobilharzia regenti</name>
    <name type="common">Nasal bird schistosome</name>
    <dbReference type="NCBI Taxonomy" id="157069"/>
    <lineage>
        <taxon>Eukaryota</taxon>
        <taxon>Metazoa</taxon>
        <taxon>Spiralia</taxon>
        <taxon>Lophotrochozoa</taxon>
        <taxon>Platyhelminthes</taxon>
        <taxon>Trematoda</taxon>
        <taxon>Digenea</taxon>
        <taxon>Strigeidida</taxon>
        <taxon>Schistosomatoidea</taxon>
        <taxon>Schistosomatidae</taxon>
        <taxon>Trichobilharzia</taxon>
    </lineage>
</organism>
<dbReference type="PROSITE" id="PS50878">
    <property type="entry name" value="RT_POL"/>
    <property type="match status" value="1"/>
</dbReference>
<feature type="domain" description="Reverse transcriptase" evidence="1">
    <location>
        <begin position="1"/>
        <end position="246"/>
    </location>
</feature>
<dbReference type="Proteomes" id="UP000050795">
    <property type="component" value="Unassembled WGS sequence"/>
</dbReference>
<reference evidence="2" key="1">
    <citation type="submission" date="2022-06" db="EMBL/GenBank/DDBJ databases">
        <authorList>
            <person name="Berger JAMES D."/>
            <person name="Berger JAMES D."/>
        </authorList>
    </citation>
    <scope>NUCLEOTIDE SEQUENCE [LARGE SCALE GENOMIC DNA]</scope>
</reference>
<dbReference type="Pfam" id="PF00078">
    <property type="entry name" value="RVT_1"/>
    <property type="match status" value="1"/>
</dbReference>
<protein>
    <recommendedName>
        <fullName evidence="1">Reverse transcriptase domain-containing protein</fullName>
    </recommendedName>
</protein>
<evidence type="ECO:0000313" key="3">
    <source>
        <dbReference type="WBParaSite" id="TREG1_88640.1"/>
    </source>
</evidence>
<keyword evidence="2" id="KW-1185">Reference proteome</keyword>
<evidence type="ECO:0000313" key="2">
    <source>
        <dbReference type="Proteomes" id="UP000050795"/>
    </source>
</evidence>
<dbReference type="InterPro" id="IPR043502">
    <property type="entry name" value="DNA/RNA_pol_sf"/>
</dbReference>
<sequence length="260" mass="29561">MSMTQAKLPRDWKDTIISPISTEWDRQLVSNYRPVNLTCIIVNVLETIIRDQLLACVETHGLLAAEQHGFRPGRSCLTNLLLAREDWVEARDENHLLDVVFIDLSKAFNKVSHLGLLSKLKGFGLDQCLCEWFRDCLMDRRQKVRVNGLLSGWKAVSSGVPQGTLLGPLLFLLYVDELPGILTSSSLLFADDIKIWKTVNNNDDRSVLHTDLDKLAEWSSLWSFEMNVRKSAVMHLDQKSYTSYSLGDTELPDVNEQKDL</sequence>
<evidence type="ECO:0000259" key="1">
    <source>
        <dbReference type="PROSITE" id="PS50878"/>
    </source>
</evidence>
<proteinExistence type="predicted"/>
<dbReference type="SUPFAM" id="SSF56672">
    <property type="entry name" value="DNA/RNA polymerases"/>
    <property type="match status" value="1"/>
</dbReference>
<accession>A0AA85KIA6</accession>
<reference evidence="3" key="2">
    <citation type="submission" date="2023-11" db="UniProtKB">
        <authorList>
            <consortium name="WormBaseParasite"/>
        </authorList>
    </citation>
    <scope>IDENTIFICATION</scope>
</reference>
<name>A0AA85KIA6_TRIRE</name>
<dbReference type="InterPro" id="IPR000477">
    <property type="entry name" value="RT_dom"/>
</dbReference>
<dbReference type="PANTHER" id="PTHR33332">
    <property type="entry name" value="REVERSE TRANSCRIPTASE DOMAIN-CONTAINING PROTEIN"/>
    <property type="match status" value="1"/>
</dbReference>
<dbReference type="AlphaFoldDB" id="A0AA85KIA6"/>
<dbReference type="CDD" id="cd01650">
    <property type="entry name" value="RT_nLTR_like"/>
    <property type="match status" value="1"/>
</dbReference>
<dbReference type="WBParaSite" id="TREG1_88640.1">
    <property type="protein sequence ID" value="TREG1_88640.1"/>
    <property type="gene ID" value="TREG1_88640"/>
</dbReference>